<evidence type="ECO:0008006" key="10">
    <source>
        <dbReference type="Google" id="ProtNLM"/>
    </source>
</evidence>
<name>A0A1F6WQ22_9BACT</name>
<evidence type="ECO:0000256" key="5">
    <source>
        <dbReference type="ARBA" id="ARBA00022801"/>
    </source>
</evidence>
<evidence type="ECO:0000256" key="6">
    <source>
        <dbReference type="ARBA" id="ARBA00022884"/>
    </source>
</evidence>
<comment type="caution">
    <text evidence="8">The sequence shown here is derived from an EMBL/GenBank/DDBJ whole genome shotgun (WGS) entry which is preliminary data.</text>
</comment>
<keyword evidence="7" id="KW-0346">Stress response</keyword>
<evidence type="ECO:0000256" key="3">
    <source>
        <dbReference type="ARBA" id="ARBA00022722"/>
    </source>
</evidence>
<keyword evidence="4" id="KW-0255">Endonuclease</keyword>
<proteinExistence type="inferred from homology"/>
<gene>
    <name evidence="8" type="ORF">A2903_03005</name>
</gene>
<keyword evidence="6" id="KW-0694">RNA-binding</keyword>
<dbReference type="Gene3D" id="3.30.920.30">
    <property type="entry name" value="Hypothetical protein"/>
    <property type="match status" value="1"/>
</dbReference>
<evidence type="ECO:0000256" key="1">
    <source>
        <dbReference type="ARBA" id="ARBA00006620"/>
    </source>
</evidence>
<accession>A0A1F6WQ22</accession>
<keyword evidence="3" id="KW-0540">Nuclease</keyword>
<organism evidence="8 9">
    <name type="scientific">Candidatus Nomurabacteria bacterium RIFCSPLOWO2_01_FULL_33_17</name>
    <dbReference type="NCBI Taxonomy" id="1801764"/>
    <lineage>
        <taxon>Bacteria</taxon>
        <taxon>Candidatus Nomuraibacteriota</taxon>
    </lineage>
</organism>
<dbReference type="InterPro" id="IPR038570">
    <property type="entry name" value="HicA_sf"/>
</dbReference>
<keyword evidence="5" id="KW-0378">Hydrolase</keyword>
<dbReference type="AlphaFoldDB" id="A0A1F6WQ22"/>
<sequence length="76" mass="8889">MAKGVFNWTFTEVERFLKEHGFVLNYTNASHFYYIAHYNGEMRNVCVPFHGKKALKPRTLKGIILQSGIPQKEWIS</sequence>
<evidence type="ECO:0000256" key="7">
    <source>
        <dbReference type="ARBA" id="ARBA00023016"/>
    </source>
</evidence>
<dbReference type="Proteomes" id="UP000178184">
    <property type="component" value="Unassembled WGS sequence"/>
</dbReference>
<dbReference type="Pfam" id="PF07927">
    <property type="entry name" value="HicA_toxin"/>
    <property type="match status" value="1"/>
</dbReference>
<evidence type="ECO:0000256" key="2">
    <source>
        <dbReference type="ARBA" id="ARBA00022649"/>
    </source>
</evidence>
<keyword evidence="2" id="KW-1277">Toxin-antitoxin system</keyword>
<dbReference type="SUPFAM" id="SSF54786">
    <property type="entry name" value="YcfA/nrd intein domain"/>
    <property type="match status" value="1"/>
</dbReference>
<evidence type="ECO:0000313" key="8">
    <source>
        <dbReference type="EMBL" id="OGI83960.1"/>
    </source>
</evidence>
<dbReference type="GO" id="GO:0004519">
    <property type="term" value="F:endonuclease activity"/>
    <property type="evidence" value="ECO:0007669"/>
    <property type="project" value="UniProtKB-KW"/>
</dbReference>
<dbReference type="EMBL" id="MFUO01000015">
    <property type="protein sequence ID" value="OGI83960.1"/>
    <property type="molecule type" value="Genomic_DNA"/>
</dbReference>
<evidence type="ECO:0000256" key="4">
    <source>
        <dbReference type="ARBA" id="ARBA00022759"/>
    </source>
</evidence>
<dbReference type="GO" id="GO:0016787">
    <property type="term" value="F:hydrolase activity"/>
    <property type="evidence" value="ECO:0007669"/>
    <property type="project" value="UniProtKB-KW"/>
</dbReference>
<dbReference type="InterPro" id="IPR012933">
    <property type="entry name" value="HicA_mRNA_interferase"/>
</dbReference>
<evidence type="ECO:0000313" key="9">
    <source>
        <dbReference type="Proteomes" id="UP000178184"/>
    </source>
</evidence>
<comment type="similarity">
    <text evidence="1">Belongs to the HicA mRNA interferase family.</text>
</comment>
<dbReference type="GO" id="GO:0003729">
    <property type="term" value="F:mRNA binding"/>
    <property type="evidence" value="ECO:0007669"/>
    <property type="project" value="InterPro"/>
</dbReference>
<dbReference type="STRING" id="1801764.A2903_03005"/>
<protein>
    <recommendedName>
        <fullName evidence="10">Toxin HicA</fullName>
    </recommendedName>
</protein>
<reference evidence="8 9" key="1">
    <citation type="journal article" date="2016" name="Nat. Commun.">
        <title>Thousands of microbial genomes shed light on interconnected biogeochemical processes in an aquifer system.</title>
        <authorList>
            <person name="Anantharaman K."/>
            <person name="Brown C.T."/>
            <person name="Hug L.A."/>
            <person name="Sharon I."/>
            <person name="Castelle C.J."/>
            <person name="Probst A.J."/>
            <person name="Thomas B.C."/>
            <person name="Singh A."/>
            <person name="Wilkins M.J."/>
            <person name="Karaoz U."/>
            <person name="Brodie E.L."/>
            <person name="Williams K.H."/>
            <person name="Hubbard S.S."/>
            <person name="Banfield J.F."/>
        </authorList>
    </citation>
    <scope>NUCLEOTIDE SEQUENCE [LARGE SCALE GENOMIC DNA]</scope>
</reference>